<gene>
    <name evidence="10" type="primary">hisH</name>
    <name evidence="13" type="ORF">SAMN05443428_10691</name>
</gene>
<dbReference type="InterPro" id="IPR017926">
    <property type="entry name" value="GATASE"/>
</dbReference>
<keyword evidence="14" id="KW-1185">Reference proteome</keyword>
<dbReference type="GO" id="GO:0000105">
    <property type="term" value="P:L-histidine biosynthetic process"/>
    <property type="evidence" value="ECO:0007669"/>
    <property type="project" value="UniProtKB-UniRule"/>
</dbReference>
<dbReference type="PROSITE" id="PS51273">
    <property type="entry name" value="GATASE_TYPE_1"/>
    <property type="match status" value="1"/>
</dbReference>
<evidence type="ECO:0000256" key="11">
    <source>
        <dbReference type="PIRSR" id="PIRSR000495-1"/>
    </source>
</evidence>
<feature type="active site" evidence="10 11">
    <location>
        <position position="183"/>
    </location>
</feature>
<dbReference type="NCBIfam" id="TIGR01855">
    <property type="entry name" value="IMP_synth_hisH"/>
    <property type="match status" value="1"/>
</dbReference>
<accession>A0A1T4X5P8</accession>
<dbReference type="GO" id="GO:0000107">
    <property type="term" value="F:imidazoleglycerol-phosphate synthase activity"/>
    <property type="evidence" value="ECO:0007669"/>
    <property type="project" value="UniProtKB-UniRule"/>
</dbReference>
<protein>
    <recommendedName>
        <fullName evidence="10">Imidazole glycerol phosphate synthase subunit HisH</fullName>
        <ecNumber evidence="10">4.3.2.10</ecNumber>
    </recommendedName>
    <alternativeName>
        <fullName evidence="10">IGP synthase glutaminase subunit</fullName>
        <ecNumber evidence="10">3.5.1.2</ecNumber>
    </alternativeName>
    <alternativeName>
        <fullName evidence="10">IGP synthase subunit HisH</fullName>
    </alternativeName>
    <alternativeName>
        <fullName evidence="10">ImGP synthase subunit HisH</fullName>
        <shortName evidence="10">IGPS subunit HisH</shortName>
    </alternativeName>
</protein>
<comment type="function">
    <text evidence="10">IGPS catalyzes the conversion of PRFAR and glutamine to IGP, AICAR and glutamate. The HisH subunit catalyzes the hydrolysis of glutamine to glutamate and ammonia as part of the synthesis of IGP and AICAR. The resulting ammonia molecule is channeled to the active site of HisF.</text>
</comment>
<evidence type="ECO:0000256" key="6">
    <source>
        <dbReference type="ARBA" id="ARBA00023102"/>
    </source>
</evidence>
<keyword evidence="7 10" id="KW-0456">Lyase</keyword>
<evidence type="ECO:0000313" key="14">
    <source>
        <dbReference type="Proteomes" id="UP000190105"/>
    </source>
</evidence>
<keyword evidence="5 10" id="KW-0315">Glutamine amidotransferase</keyword>
<dbReference type="Gene3D" id="3.40.50.880">
    <property type="match status" value="1"/>
</dbReference>
<evidence type="ECO:0000256" key="10">
    <source>
        <dbReference type="HAMAP-Rule" id="MF_00278"/>
    </source>
</evidence>
<dbReference type="GO" id="GO:0004359">
    <property type="term" value="F:glutaminase activity"/>
    <property type="evidence" value="ECO:0007669"/>
    <property type="project" value="UniProtKB-EC"/>
</dbReference>
<evidence type="ECO:0000256" key="2">
    <source>
        <dbReference type="ARBA" id="ARBA00011152"/>
    </source>
</evidence>
<evidence type="ECO:0000256" key="4">
    <source>
        <dbReference type="ARBA" id="ARBA00022801"/>
    </source>
</evidence>
<dbReference type="PANTHER" id="PTHR42701">
    <property type="entry name" value="IMIDAZOLE GLYCEROL PHOSPHATE SYNTHASE SUBUNIT HISH"/>
    <property type="match status" value="1"/>
</dbReference>
<sequence length="201" mass="22277">MIAIIDYGAGNLKNVFRAMKDLGLEAKITSAAKDINDSRAIVLPGVGAFKGAIDNLNNMGLSDVVKENAKNGKTILGICLGLQLFYEVSYEDGCHKGLEILKGDVVRFDGKLKVPHMGWNSLIANREDDISKGINSEDYVYFVHSYYVKPENFNDVVLYSDYGVKVPALIRKDNIIGMQFHPEKSGRVGSMLLKNFKELIK</sequence>
<dbReference type="PIRSF" id="PIRSF000495">
    <property type="entry name" value="Amidotransf_hisH"/>
    <property type="match status" value="1"/>
</dbReference>
<keyword evidence="10" id="KW-0963">Cytoplasm</keyword>
<dbReference type="GO" id="GO:0016829">
    <property type="term" value="F:lyase activity"/>
    <property type="evidence" value="ECO:0007669"/>
    <property type="project" value="UniProtKB-KW"/>
</dbReference>
<dbReference type="InterPro" id="IPR029062">
    <property type="entry name" value="Class_I_gatase-like"/>
</dbReference>
<dbReference type="STRING" id="1147123.SAMN05443428_10691"/>
<dbReference type="EC" id="4.3.2.10" evidence="10"/>
<dbReference type="RefSeq" id="WP_078696082.1">
    <property type="nucleotide sequence ID" value="NZ_FUYH01000006.1"/>
</dbReference>
<keyword evidence="6 10" id="KW-0368">Histidine biosynthesis</keyword>
<evidence type="ECO:0000259" key="12">
    <source>
        <dbReference type="Pfam" id="PF00117"/>
    </source>
</evidence>
<comment type="catalytic activity">
    <reaction evidence="9 10">
        <text>L-glutamine + H2O = L-glutamate + NH4(+)</text>
        <dbReference type="Rhea" id="RHEA:15889"/>
        <dbReference type="ChEBI" id="CHEBI:15377"/>
        <dbReference type="ChEBI" id="CHEBI:28938"/>
        <dbReference type="ChEBI" id="CHEBI:29985"/>
        <dbReference type="ChEBI" id="CHEBI:58359"/>
        <dbReference type="EC" id="3.5.1.2"/>
    </reaction>
</comment>
<evidence type="ECO:0000313" key="13">
    <source>
        <dbReference type="EMBL" id="SKA84953.1"/>
    </source>
</evidence>
<evidence type="ECO:0000256" key="3">
    <source>
        <dbReference type="ARBA" id="ARBA00022605"/>
    </source>
</evidence>
<comment type="pathway">
    <text evidence="1 10">Amino-acid biosynthesis; L-histidine biosynthesis; L-histidine from 5-phospho-alpha-D-ribose 1-diphosphate: step 5/9.</text>
</comment>
<dbReference type="OrthoDB" id="9807137at2"/>
<evidence type="ECO:0000256" key="7">
    <source>
        <dbReference type="ARBA" id="ARBA00023239"/>
    </source>
</evidence>
<dbReference type="HAMAP" id="MF_00278">
    <property type="entry name" value="HisH"/>
    <property type="match status" value="1"/>
</dbReference>
<name>A0A1T4X5P8_9CLOT</name>
<dbReference type="Pfam" id="PF00117">
    <property type="entry name" value="GATase"/>
    <property type="match status" value="1"/>
</dbReference>
<dbReference type="AlphaFoldDB" id="A0A1T4X5P8"/>
<proteinExistence type="inferred from homology"/>
<comment type="catalytic activity">
    <reaction evidence="8 10">
        <text>5-[(5-phospho-1-deoxy-D-ribulos-1-ylimino)methylamino]-1-(5-phospho-beta-D-ribosyl)imidazole-4-carboxamide + L-glutamine = D-erythro-1-(imidazol-4-yl)glycerol 3-phosphate + 5-amino-1-(5-phospho-beta-D-ribosyl)imidazole-4-carboxamide + L-glutamate + H(+)</text>
        <dbReference type="Rhea" id="RHEA:24793"/>
        <dbReference type="ChEBI" id="CHEBI:15378"/>
        <dbReference type="ChEBI" id="CHEBI:29985"/>
        <dbReference type="ChEBI" id="CHEBI:58278"/>
        <dbReference type="ChEBI" id="CHEBI:58359"/>
        <dbReference type="ChEBI" id="CHEBI:58475"/>
        <dbReference type="ChEBI" id="CHEBI:58525"/>
        <dbReference type="EC" id="4.3.2.10"/>
    </reaction>
</comment>
<comment type="subunit">
    <text evidence="2 10">Heterodimer of HisH and HisF.</text>
</comment>
<keyword evidence="4 10" id="KW-0378">Hydrolase</keyword>
<dbReference type="GO" id="GO:0005737">
    <property type="term" value="C:cytoplasm"/>
    <property type="evidence" value="ECO:0007669"/>
    <property type="project" value="UniProtKB-SubCell"/>
</dbReference>
<dbReference type="PANTHER" id="PTHR42701:SF1">
    <property type="entry name" value="IMIDAZOLE GLYCEROL PHOSPHATE SYNTHASE SUBUNIT HISH"/>
    <property type="match status" value="1"/>
</dbReference>
<dbReference type="InterPro" id="IPR010139">
    <property type="entry name" value="Imidazole-glycPsynth_HisH"/>
</dbReference>
<dbReference type="CDD" id="cd01748">
    <property type="entry name" value="GATase1_IGP_Synthase"/>
    <property type="match status" value="1"/>
</dbReference>
<keyword evidence="13" id="KW-0808">Transferase</keyword>
<comment type="subcellular location">
    <subcellularLocation>
        <location evidence="10">Cytoplasm</location>
    </subcellularLocation>
</comment>
<dbReference type="UniPathway" id="UPA00031">
    <property type="reaction ID" value="UER00010"/>
</dbReference>
<dbReference type="SUPFAM" id="SSF52317">
    <property type="entry name" value="Class I glutamine amidotransferase-like"/>
    <property type="match status" value="1"/>
</dbReference>
<keyword evidence="3 10" id="KW-0028">Amino-acid biosynthesis</keyword>
<feature type="domain" description="Glutamine amidotransferase" evidence="12">
    <location>
        <begin position="4"/>
        <end position="196"/>
    </location>
</feature>
<dbReference type="EC" id="3.5.1.2" evidence="10"/>
<organism evidence="13 14">
    <name type="scientific">Caloramator quimbayensis</name>
    <dbReference type="NCBI Taxonomy" id="1147123"/>
    <lineage>
        <taxon>Bacteria</taxon>
        <taxon>Bacillati</taxon>
        <taxon>Bacillota</taxon>
        <taxon>Clostridia</taxon>
        <taxon>Eubacteriales</taxon>
        <taxon>Clostridiaceae</taxon>
        <taxon>Caloramator</taxon>
    </lineage>
</organism>
<evidence type="ECO:0000256" key="5">
    <source>
        <dbReference type="ARBA" id="ARBA00022962"/>
    </source>
</evidence>
<dbReference type="Proteomes" id="UP000190105">
    <property type="component" value="Unassembled WGS sequence"/>
</dbReference>
<dbReference type="EMBL" id="FUYH01000006">
    <property type="protein sequence ID" value="SKA84953.1"/>
    <property type="molecule type" value="Genomic_DNA"/>
</dbReference>
<evidence type="ECO:0000256" key="8">
    <source>
        <dbReference type="ARBA" id="ARBA00047838"/>
    </source>
</evidence>
<feature type="active site" evidence="10 11">
    <location>
        <position position="181"/>
    </location>
</feature>
<feature type="active site" description="Nucleophile" evidence="10 11">
    <location>
        <position position="79"/>
    </location>
</feature>
<evidence type="ECO:0000256" key="9">
    <source>
        <dbReference type="ARBA" id="ARBA00049534"/>
    </source>
</evidence>
<evidence type="ECO:0000256" key="1">
    <source>
        <dbReference type="ARBA" id="ARBA00005091"/>
    </source>
</evidence>
<reference evidence="14" key="1">
    <citation type="submission" date="2017-02" db="EMBL/GenBank/DDBJ databases">
        <authorList>
            <person name="Varghese N."/>
            <person name="Submissions S."/>
        </authorList>
    </citation>
    <scope>NUCLEOTIDE SEQUENCE [LARGE SCALE GENOMIC DNA]</scope>
    <source>
        <strain evidence="14">USBA 833</strain>
    </source>
</reference>